<comment type="caution">
    <text evidence="1">The sequence shown here is derived from an EMBL/GenBank/DDBJ whole genome shotgun (WGS) entry which is preliminary data.</text>
</comment>
<protein>
    <recommendedName>
        <fullName evidence="2">OB domain-containing protein</fullName>
    </recommendedName>
</protein>
<evidence type="ECO:0008006" key="2">
    <source>
        <dbReference type="Google" id="ProtNLM"/>
    </source>
</evidence>
<dbReference type="AlphaFoldDB" id="X0U970"/>
<accession>X0U970</accession>
<dbReference type="InterPro" id="IPR012340">
    <property type="entry name" value="NA-bd_OB-fold"/>
</dbReference>
<gene>
    <name evidence="1" type="ORF">S01H1_30199</name>
</gene>
<evidence type="ECO:0000313" key="1">
    <source>
        <dbReference type="EMBL" id="GAF95886.1"/>
    </source>
</evidence>
<name>X0U970_9ZZZZ</name>
<sequence length="104" mass="11656">MKLKDLRPGMEHVDIQVRLVVLEEPREVETNYGVTHVLVEGQVEDDSRGMKLTVWNEKIELIDGVKAGDMVELKDCFITSFRGVLSINVGRDSEIVSLVSTGDQ</sequence>
<proteinExistence type="predicted"/>
<dbReference type="SUPFAM" id="SSF50249">
    <property type="entry name" value="Nucleic acid-binding proteins"/>
    <property type="match status" value="1"/>
</dbReference>
<dbReference type="Gene3D" id="2.40.50.140">
    <property type="entry name" value="Nucleic acid-binding proteins"/>
    <property type="match status" value="1"/>
</dbReference>
<reference evidence="1" key="1">
    <citation type="journal article" date="2014" name="Front. Microbiol.">
        <title>High frequency of phylogenetically diverse reductive dehalogenase-homologous genes in deep subseafloor sedimentary metagenomes.</title>
        <authorList>
            <person name="Kawai M."/>
            <person name="Futagami T."/>
            <person name="Toyoda A."/>
            <person name="Takaki Y."/>
            <person name="Nishi S."/>
            <person name="Hori S."/>
            <person name="Arai W."/>
            <person name="Tsubouchi T."/>
            <person name="Morono Y."/>
            <person name="Uchiyama I."/>
            <person name="Ito T."/>
            <person name="Fujiyama A."/>
            <person name="Inagaki F."/>
            <person name="Takami H."/>
        </authorList>
    </citation>
    <scope>NUCLEOTIDE SEQUENCE</scope>
    <source>
        <strain evidence="1">Expedition CK06-06</strain>
    </source>
</reference>
<dbReference type="EMBL" id="BARS01018564">
    <property type="protein sequence ID" value="GAF95886.1"/>
    <property type="molecule type" value="Genomic_DNA"/>
</dbReference>
<organism evidence="1">
    <name type="scientific">marine sediment metagenome</name>
    <dbReference type="NCBI Taxonomy" id="412755"/>
    <lineage>
        <taxon>unclassified sequences</taxon>
        <taxon>metagenomes</taxon>
        <taxon>ecological metagenomes</taxon>
    </lineage>
</organism>